<evidence type="ECO:0000256" key="6">
    <source>
        <dbReference type="RuleBase" id="RU004296"/>
    </source>
</evidence>
<keyword evidence="3 6" id="KW-0732">Signal</keyword>
<comment type="similarity">
    <text evidence="1 6">Belongs to the peptidase S1B family.</text>
</comment>
<dbReference type="PRINTS" id="PR00839">
    <property type="entry name" value="V8PROTEASE"/>
</dbReference>
<evidence type="ECO:0000256" key="1">
    <source>
        <dbReference type="ARBA" id="ARBA00008764"/>
    </source>
</evidence>
<evidence type="ECO:0000259" key="7">
    <source>
        <dbReference type="Pfam" id="PF00089"/>
    </source>
</evidence>
<dbReference type="AlphaFoldDB" id="A0AA46AD23"/>
<keyword evidence="5 6" id="KW-0720">Serine protease</keyword>
<feature type="signal peptide" evidence="6">
    <location>
        <begin position="1"/>
        <end position="33"/>
    </location>
</feature>
<evidence type="ECO:0000256" key="3">
    <source>
        <dbReference type="ARBA" id="ARBA00022729"/>
    </source>
</evidence>
<reference evidence="8" key="1">
    <citation type="submission" date="2017-05" db="EMBL/GenBank/DDBJ databases">
        <authorList>
            <person name="Varghese N."/>
            <person name="Submissions S."/>
        </authorList>
    </citation>
    <scope>NUCLEOTIDE SEQUENCE</scope>
    <source>
        <strain evidence="8">DSM 45262</strain>
    </source>
</reference>
<dbReference type="InterPro" id="IPR009003">
    <property type="entry name" value="Peptidase_S1_PA"/>
</dbReference>
<dbReference type="Pfam" id="PF00089">
    <property type="entry name" value="Trypsin"/>
    <property type="match status" value="1"/>
</dbReference>
<evidence type="ECO:0000313" key="9">
    <source>
        <dbReference type="Proteomes" id="UP001157946"/>
    </source>
</evidence>
<protein>
    <recommendedName>
        <fullName evidence="6">Serine protease</fullName>
        <ecNumber evidence="6">3.4.21.-</ecNumber>
    </recommendedName>
</protein>
<evidence type="ECO:0000313" key="8">
    <source>
        <dbReference type="EMBL" id="SMP02048.1"/>
    </source>
</evidence>
<dbReference type="InterPro" id="IPR050966">
    <property type="entry name" value="Glutamyl_endopeptidase"/>
</dbReference>
<dbReference type="PANTHER" id="PTHR15462:SF8">
    <property type="entry name" value="SERINE PROTEASE"/>
    <property type="match status" value="1"/>
</dbReference>
<dbReference type="EC" id="3.4.21.-" evidence="6"/>
<dbReference type="PANTHER" id="PTHR15462">
    <property type="entry name" value="SERINE PROTEASE"/>
    <property type="match status" value="1"/>
</dbReference>
<dbReference type="GO" id="GO:0004252">
    <property type="term" value="F:serine-type endopeptidase activity"/>
    <property type="evidence" value="ECO:0007669"/>
    <property type="project" value="InterPro"/>
</dbReference>
<feature type="chain" id="PRO_5041481430" description="Serine protease" evidence="6">
    <location>
        <begin position="34"/>
        <end position="320"/>
    </location>
</feature>
<accession>A0AA46AD23</accession>
<feature type="domain" description="Peptidase S1" evidence="7">
    <location>
        <begin position="116"/>
        <end position="285"/>
    </location>
</feature>
<organism evidence="8 9">
    <name type="scientific">Laceyella tengchongensis</name>
    <dbReference type="NCBI Taxonomy" id="574699"/>
    <lineage>
        <taxon>Bacteria</taxon>
        <taxon>Bacillati</taxon>
        <taxon>Bacillota</taxon>
        <taxon>Bacilli</taxon>
        <taxon>Bacillales</taxon>
        <taxon>Thermoactinomycetaceae</taxon>
        <taxon>Laceyella</taxon>
    </lineage>
</organism>
<gene>
    <name evidence="8" type="ORF">SAMN06265361_101301</name>
</gene>
<dbReference type="Gene3D" id="2.40.10.10">
    <property type="entry name" value="Trypsin-like serine proteases"/>
    <property type="match status" value="2"/>
</dbReference>
<dbReference type="PROSITE" id="PS00673">
    <property type="entry name" value="V8_SER"/>
    <property type="match status" value="1"/>
</dbReference>
<dbReference type="SUPFAM" id="SSF50494">
    <property type="entry name" value="Trypsin-like serine proteases"/>
    <property type="match status" value="1"/>
</dbReference>
<proteinExistence type="inferred from homology"/>
<dbReference type="EMBL" id="FXTU01000001">
    <property type="protein sequence ID" value="SMP02048.1"/>
    <property type="molecule type" value="Genomic_DNA"/>
</dbReference>
<dbReference type="InterPro" id="IPR001254">
    <property type="entry name" value="Trypsin_dom"/>
</dbReference>
<dbReference type="Proteomes" id="UP001157946">
    <property type="component" value="Unassembled WGS sequence"/>
</dbReference>
<dbReference type="InterPro" id="IPR043504">
    <property type="entry name" value="Peptidase_S1_PA_chymotrypsin"/>
</dbReference>
<dbReference type="GO" id="GO:0006508">
    <property type="term" value="P:proteolysis"/>
    <property type="evidence" value="ECO:0007669"/>
    <property type="project" value="UniProtKB-KW"/>
</dbReference>
<evidence type="ECO:0000256" key="4">
    <source>
        <dbReference type="ARBA" id="ARBA00022801"/>
    </source>
</evidence>
<evidence type="ECO:0000256" key="5">
    <source>
        <dbReference type="ARBA" id="ARBA00022825"/>
    </source>
</evidence>
<dbReference type="InterPro" id="IPR000126">
    <property type="entry name" value="V8_ser_AS"/>
</dbReference>
<comment type="caution">
    <text evidence="8">The sequence shown here is derived from an EMBL/GenBank/DDBJ whole genome shotgun (WGS) entry which is preliminary data.</text>
</comment>
<keyword evidence="9" id="KW-1185">Reference proteome</keyword>
<keyword evidence="2 6" id="KW-0645">Protease</keyword>
<dbReference type="InterPro" id="IPR008256">
    <property type="entry name" value="Peptidase_S1B"/>
</dbReference>
<evidence type="ECO:0000256" key="2">
    <source>
        <dbReference type="ARBA" id="ARBA00022670"/>
    </source>
</evidence>
<dbReference type="RefSeq" id="WP_284723858.1">
    <property type="nucleotide sequence ID" value="NZ_FXTU01000001.1"/>
</dbReference>
<name>A0AA46AD23_9BACL</name>
<sequence length="320" mass="34009">MTKKKRIGLSIVSLSLSAVLALPLAVGTPTASATSGKLSPHTPVSSDGTIFEAAKTFSGVVTEANGSYVKGYEGTGKKSPVKIKGGKVAPVRSAEDNEGDVSTESVIGTDERTRVTNTTTYPYRAIAHIESDIGGCTGWMIDADTVATAGHCIYDPGSGKWASWARVYPGRNGSTAPYGYANAVNFFSVTGWTQNGDTNYDYGAIKLDKPIGDSTGWFGLRVVSGSLNGMAQNISGYPGDKTYGTQWEDADQVRETYTYKVHYANDTYGGQSGSPVYNSSSCGTCSIAIHTNGVYGGNPYNRGTRITQEVFNNLNTWKNR</sequence>
<keyword evidence="4 6" id="KW-0378">Hydrolase</keyword>